<accession>A0A916JXB4</accession>
<evidence type="ECO:0000313" key="1">
    <source>
        <dbReference type="EMBL" id="CAG7604774.1"/>
    </source>
</evidence>
<sequence length="106" mass="11675">MKNRTNQANTPTTRAATGLAPVRLLRTPYHELGSIAETTPEGAPRVPAWAGHRSVYRAAGRTLYLVETDRLADAAHDLDELSRRGWQVRIDRTGRAANITLSREAA</sequence>
<comment type="caution">
    <text evidence="1">The sequence shown here is derived from an EMBL/GenBank/DDBJ whole genome shotgun (WGS) entry which is preliminary data.</text>
</comment>
<dbReference type="Proteomes" id="UP000693892">
    <property type="component" value="Unassembled WGS sequence"/>
</dbReference>
<dbReference type="AlphaFoldDB" id="A0A916JXB4"/>
<gene>
    <name evidence="1" type="ORF">LEUCIP111803_00762</name>
</gene>
<keyword evidence="2" id="KW-1185">Reference proteome</keyword>
<evidence type="ECO:0000313" key="2">
    <source>
        <dbReference type="Proteomes" id="UP000693892"/>
    </source>
</evidence>
<protein>
    <submittedName>
        <fullName evidence="1">Uncharacterized protein</fullName>
    </submittedName>
</protein>
<dbReference type="RefSeq" id="WP_218114393.1">
    <property type="nucleotide sequence ID" value="NZ_CAJVAP010000007.1"/>
</dbReference>
<reference evidence="1" key="1">
    <citation type="submission" date="2021-06" db="EMBL/GenBank/DDBJ databases">
        <authorList>
            <person name="Criscuolo A."/>
        </authorList>
    </citation>
    <scope>NUCLEOTIDE SEQUENCE</scope>
    <source>
        <strain evidence="1">CIP111803</strain>
    </source>
</reference>
<dbReference type="EMBL" id="CAJVAP010000007">
    <property type="protein sequence ID" value="CAG7604774.1"/>
    <property type="molecule type" value="Genomic_DNA"/>
</dbReference>
<proteinExistence type="predicted"/>
<name>A0A916JXB4_9MICO</name>
<organism evidence="1 2">
    <name type="scientific">Leucobacter soli</name>
    <dbReference type="NCBI Taxonomy" id="2812850"/>
    <lineage>
        <taxon>Bacteria</taxon>
        <taxon>Bacillati</taxon>
        <taxon>Actinomycetota</taxon>
        <taxon>Actinomycetes</taxon>
        <taxon>Micrococcales</taxon>
        <taxon>Microbacteriaceae</taxon>
        <taxon>Leucobacter</taxon>
    </lineage>
</organism>